<accession>A0A7Y0Q7M6</accession>
<dbReference type="Proteomes" id="UP000568664">
    <property type="component" value="Unassembled WGS sequence"/>
</dbReference>
<evidence type="ECO:0000256" key="1">
    <source>
        <dbReference type="ARBA" id="ARBA00009437"/>
    </source>
</evidence>
<proteinExistence type="inferred from homology"/>
<sequence>MDYKLLTALEAVMSEQSFERAASKLAITQSAISQRIKQLELLVAQPVIIRTTPLTLTDVGQKLLKHFKEVSLLQHQLVNDIFPEQAQQKIKIAIALNADTLASWFIPAISPLLKKTNIELDLHVANEQDTQSLLSKGKVFGAVSSQEKSVSGCKSQYLGELDYILCASPEFQQKYFSNGLTKDALRVAPSVDFDANDNMHSLYIWQKYNLAAGEYPCHRVRSSEAFVNLAIAGNAYTLLPMTQAKEHLLSGTLVNISPENSLVQKLYWHSWILEQGVYKRISMQVVQYAQSLLAS</sequence>
<comment type="caution">
    <text evidence="6">The sequence shown here is derived from an EMBL/GenBank/DDBJ whole genome shotgun (WGS) entry which is preliminary data.</text>
</comment>
<dbReference type="Gene3D" id="1.10.10.10">
    <property type="entry name" value="Winged helix-like DNA-binding domain superfamily/Winged helix DNA-binding domain"/>
    <property type="match status" value="1"/>
</dbReference>
<evidence type="ECO:0000256" key="3">
    <source>
        <dbReference type="ARBA" id="ARBA00023125"/>
    </source>
</evidence>
<gene>
    <name evidence="6" type="ORF">HII17_06400</name>
</gene>
<dbReference type="InterPro" id="IPR005119">
    <property type="entry name" value="LysR_subst-bd"/>
</dbReference>
<dbReference type="Pfam" id="PF00126">
    <property type="entry name" value="HTH_1"/>
    <property type="match status" value="1"/>
</dbReference>
<reference evidence="6 7" key="1">
    <citation type="submission" date="2020-04" db="EMBL/GenBank/DDBJ databases">
        <title>Thalassotalea sp. M1531, isolated from the surface of marine red alga.</title>
        <authorList>
            <person name="Pang L."/>
            <person name="Lu D.-C."/>
        </authorList>
    </citation>
    <scope>NUCLEOTIDE SEQUENCE [LARGE SCALE GENOMIC DNA]</scope>
    <source>
        <strain evidence="6 7">M1531</strain>
    </source>
</reference>
<keyword evidence="7" id="KW-1185">Reference proteome</keyword>
<dbReference type="SUPFAM" id="SSF46785">
    <property type="entry name" value="Winged helix' DNA-binding domain"/>
    <property type="match status" value="1"/>
</dbReference>
<dbReference type="InterPro" id="IPR050176">
    <property type="entry name" value="LTTR"/>
</dbReference>
<dbReference type="InterPro" id="IPR036388">
    <property type="entry name" value="WH-like_DNA-bd_sf"/>
</dbReference>
<dbReference type="PROSITE" id="PS50931">
    <property type="entry name" value="HTH_LYSR"/>
    <property type="match status" value="1"/>
</dbReference>
<dbReference type="InterPro" id="IPR017685">
    <property type="entry name" value="ArgP"/>
</dbReference>
<evidence type="ECO:0000313" key="7">
    <source>
        <dbReference type="Proteomes" id="UP000568664"/>
    </source>
</evidence>
<keyword evidence="2" id="KW-0805">Transcription regulation</keyword>
<dbReference type="GO" id="GO:0003700">
    <property type="term" value="F:DNA-binding transcription factor activity"/>
    <property type="evidence" value="ECO:0007669"/>
    <property type="project" value="InterPro"/>
</dbReference>
<dbReference type="InterPro" id="IPR000847">
    <property type="entry name" value="LysR_HTH_N"/>
</dbReference>
<keyword evidence="4" id="KW-0804">Transcription</keyword>
<evidence type="ECO:0000259" key="5">
    <source>
        <dbReference type="PROSITE" id="PS50931"/>
    </source>
</evidence>
<evidence type="ECO:0000256" key="4">
    <source>
        <dbReference type="ARBA" id="ARBA00023163"/>
    </source>
</evidence>
<dbReference type="NCBIfam" id="NF002964">
    <property type="entry name" value="PRK03635.1"/>
    <property type="match status" value="1"/>
</dbReference>
<name>A0A7Y0Q7M6_9GAMM</name>
<comment type="similarity">
    <text evidence="1">Belongs to the LysR transcriptional regulatory family.</text>
</comment>
<dbReference type="EMBL" id="JABBXH010000002">
    <property type="protein sequence ID" value="NMP31190.1"/>
    <property type="molecule type" value="Genomic_DNA"/>
</dbReference>
<dbReference type="InterPro" id="IPR036390">
    <property type="entry name" value="WH_DNA-bd_sf"/>
</dbReference>
<dbReference type="GO" id="GO:0003677">
    <property type="term" value="F:DNA binding"/>
    <property type="evidence" value="ECO:0007669"/>
    <property type="project" value="UniProtKB-KW"/>
</dbReference>
<dbReference type="PANTHER" id="PTHR30579">
    <property type="entry name" value="TRANSCRIPTIONAL REGULATOR"/>
    <property type="match status" value="1"/>
</dbReference>
<evidence type="ECO:0000313" key="6">
    <source>
        <dbReference type="EMBL" id="NMP31190.1"/>
    </source>
</evidence>
<protein>
    <submittedName>
        <fullName evidence="6">LysR family transcriptional regulator ArgP</fullName>
    </submittedName>
</protein>
<dbReference type="NCBIfam" id="NF009888">
    <property type="entry name" value="PRK13348.1"/>
    <property type="match status" value="1"/>
</dbReference>
<dbReference type="Gene3D" id="3.40.190.290">
    <property type="match status" value="1"/>
</dbReference>
<dbReference type="NCBIfam" id="TIGR03298">
    <property type="entry name" value="argP"/>
    <property type="match status" value="1"/>
</dbReference>
<feature type="domain" description="HTH lysR-type" evidence="5">
    <location>
        <begin position="1"/>
        <end position="57"/>
    </location>
</feature>
<dbReference type="PANTHER" id="PTHR30579:SF2">
    <property type="entry name" value="HTH-TYPE TRANSCRIPTIONAL REGULATOR ARGP"/>
    <property type="match status" value="1"/>
</dbReference>
<organism evidence="6 7">
    <name type="scientific">Thalassotalea algicola</name>
    <dbReference type="NCBI Taxonomy" id="2716224"/>
    <lineage>
        <taxon>Bacteria</taxon>
        <taxon>Pseudomonadati</taxon>
        <taxon>Pseudomonadota</taxon>
        <taxon>Gammaproteobacteria</taxon>
        <taxon>Alteromonadales</taxon>
        <taxon>Colwelliaceae</taxon>
        <taxon>Thalassotalea</taxon>
    </lineage>
</organism>
<evidence type="ECO:0000256" key="2">
    <source>
        <dbReference type="ARBA" id="ARBA00023015"/>
    </source>
</evidence>
<dbReference type="Pfam" id="PF03466">
    <property type="entry name" value="LysR_substrate"/>
    <property type="match status" value="1"/>
</dbReference>
<dbReference type="SUPFAM" id="SSF53850">
    <property type="entry name" value="Periplasmic binding protein-like II"/>
    <property type="match status" value="1"/>
</dbReference>
<keyword evidence="3" id="KW-0238">DNA-binding</keyword>
<dbReference type="AlphaFoldDB" id="A0A7Y0Q7M6"/>